<accession>A0A2S7X806</accession>
<evidence type="ECO:0000313" key="2">
    <source>
        <dbReference type="EMBL" id="GLR77143.1"/>
    </source>
</evidence>
<keyword evidence="1" id="KW-0472">Membrane</keyword>
<evidence type="ECO:0000313" key="5">
    <source>
        <dbReference type="Proteomes" id="UP001156660"/>
    </source>
</evidence>
<name>A0A2S7X806_9GAMM</name>
<keyword evidence="5" id="KW-1185">Reference proteome</keyword>
<dbReference type="Proteomes" id="UP001156660">
    <property type="component" value="Unassembled WGS sequence"/>
</dbReference>
<sequence length="95" mass="11191">MNSWINKQYNRWAITRRKGRLHYVIKHTLIVAGAVLFGSFLGFMLFDKIRNWGEFSIDFGIAAIALLVFGLVINHIIWIVAEIFYEKEFAKRERT</sequence>
<proteinExistence type="predicted"/>
<dbReference type="Proteomes" id="UP000239273">
    <property type="component" value="Unassembled WGS sequence"/>
</dbReference>
<evidence type="ECO:0000256" key="1">
    <source>
        <dbReference type="SAM" id="Phobius"/>
    </source>
</evidence>
<evidence type="ECO:0000313" key="4">
    <source>
        <dbReference type="Proteomes" id="UP000239273"/>
    </source>
</evidence>
<evidence type="ECO:0000313" key="3">
    <source>
        <dbReference type="EMBL" id="PQJ87494.1"/>
    </source>
</evidence>
<reference evidence="2" key="1">
    <citation type="journal article" date="2014" name="Int. J. Syst. Evol. Microbiol.">
        <title>Complete genome of a new Firmicutes species belonging to the dominant human colonic microbiota ('Ruminococcus bicirculans') reveals two chromosomes and a selective capacity to utilize plant glucans.</title>
        <authorList>
            <consortium name="NISC Comparative Sequencing Program"/>
            <person name="Wegmann U."/>
            <person name="Louis P."/>
            <person name="Goesmann A."/>
            <person name="Henrissat B."/>
            <person name="Duncan S.H."/>
            <person name="Flint H.J."/>
        </authorList>
    </citation>
    <scope>NUCLEOTIDE SEQUENCE</scope>
    <source>
        <strain evidence="2">NBRC 105001</strain>
    </source>
</reference>
<keyword evidence="1" id="KW-1133">Transmembrane helix</keyword>
<dbReference type="RefSeq" id="WP_105063962.1">
    <property type="nucleotide sequence ID" value="NZ_BSOU01000023.1"/>
</dbReference>
<reference evidence="3 4" key="2">
    <citation type="submission" date="2016-12" db="EMBL/GenBank/DDBJ databases">
        <title>Diversity of luminous bacteria.</title>
        <authorList>
            <person name="Yoshizawa S."/>
            <person name="Kogure K."/>
        </authorList>
    </citation>
    <scope>NUCLEOTIDE SEQUENCE [LARGE SCALE GENOMIC DNA]</scope>
    <source>
        <strain evidence="3 4">NBRC 105001</strain>
    </source>
</reference>
<feature type="transmembrane region" description="Helical" evidence="1">
    <location>
        <begin position="21"/>
        <end position="46"/>
    </location>
</feature>
<reference evidence="2" key="4">
    <citation type="submission" date="2023-01" db="EMBL/GenBank/DDBJ databases">
        <title>Draft genome sequence of Aliivibrio sifiae strain NBRC 105001.</title>
        <authorList>
            <person name="Sun Q."/>
            <person name="Mori K."/>
        </authorList>
    </citation>
    <scope>NUCLEOTIDE SEQUENCE</scope>
    <source>
        <strain evidence="2">NBRC 105001</strain>
    </source>
</reference>
<dbReference type="AlphaFoldDB" id="A0A2S7X806"/>
<organism evidence="3 4">
    <name type="scientific">Aliivibrio sifiae</name>
    <dbReference type="NCBI Taxonomy" id="566293"/>
    <lineage>
        <taxon>Bacteria</taxon>
        <taxon>Pseudomonadati</taxon>
        <taxon>Pseudomonadota</taxon>
        <taxon>Gammaproteobacteria</taxon>
        <taxon>Vibrionales</taxon>
        <taxon>Vibrionaceae</taxon>
        <taxon>Aliivibrio</taxon>
    </lineage>
</organism>
<keyword evidence="1" id="KW-0812">Transmembrane</keyword>
<dbReference type="EMBL" id="BSOU01000023">
    <property type="protein sequence ID" value="GLR77143.1"/>
    <property type="molecule type" value="Genomic_DNA"/>
</dbReference>
<gene>
    <name evidence="3" type="ORF">BTO23_15410</name>
    <name evidence="2" type="ORF">GCM10007855_40180</name>
</gene>
<comment type="caution">
    <text evidence="3">The sequence shown here is derived from an EMBL/GenBank/DDBJ whole genome shotgun (WGS) entry which is preliminary data.</text>
</comment>
<dbReference type="OrthoDB" id="5917947at2"/>
<dbReference type="EMBL" id="MSCP01000002">
    <property type="protein sequence ID" value="PQJ87494.1"/>
    <property type="molecule type" value="Genomic_DNA"/>
</dbReference>
<protein>
    <submittedName>
        <fullName evidence="3">Uncharacterized protein</fullName>
    </submittedName>
</protein>
<feature type="transmembrane region" description="Helical" evidence="1">
    <location>
        <begin position="61"/>
        <end position="85"/>
    </location>
</feature>
<reference evidence="5" key="3">
    <citation type="journal article" date="2019" name="Int. J. Syst. Evol. Microbiol.">
        <title>The Global Catalogue of Microorganisms (GCM) 10K type strain sequencing project: providing services to taxonomists for standard genome sequencing and annotation.</title>
        <authorList>
            <consortium name="The Broad Institute Genomics Platform"/>
            <consortium name="The Broad Institute Genome Sequencing Center for Infectious Disease"/>
            <person name="Wu L."/>
            <person name="Ma J."/>
        </authorList>
    </citation>
    <scope>NUCLEOTIDE SEQUENCE [LARGE SCALE GENOMIC DNA]</scope>
    <source>
        <strain evidence="5">NBRC 105001</strain>
    </source>
</reference>